<dbReference type="Proteomes" id="UP000667650">
    <property type="component" value="Unassembled WGS sequence"/>
</dbReference>
<organism evidence="4 5">
    <name type="scientific">Flagellimonas ochracea</name>
    <dbReference type="NCBI Taxonomy" id="2696472"/>
    <lineage>
        <taxon>Bacteria</taxon>
        <taxon>Pseudomonadati</taxon>
        <taxon>Bacteroidota</taxon>
        <taxon>Flavobacteriia</taxon>
        <taxon>Flavobacteriales</taxon>
        <taxon>Flavobacteriaceae</taxon>
        <taxon>Flagellimonas</taxon>
    </lineage>
</organism>
<dbReference type="GO" id="GO:0003677">
    <property type="term" value="F:DNA binding"/>
    <property type="evidence" value="ECO:0007669"/>
    <property type="project" value="InterPro"/>
</dbReference>
<gene>
    <name evidence="4" type="ORF">GTQ34_12075</name>
</gene>
<dbReference type="PANTHER" id="PTHR37299">
    <property type="entry name" value="TRANSCRIPTIONAL REGULATOR-RELATED"/>
    <property type="match status" value="1"/>
</dbReference>
<evidence type="ECO:0000313" key="4">
    <source>
        <dbReference type="EMBL" id="NAY92656.1"/>
    </source>
</evidence>
<evidence type="ECO:0000259" key="3">
    <source>
        <dbReference type="PROSITE" id="PS50930"/>
    </source>
</evidence>
<feature type="modified residue" description="4-aspartylphosphate" evidence="1">
    <location>
        <position position="54"/>
    </location>
</feature>
<dbReference type="AlphaFoldDB" id="A0A964TFC7"/>
<keyword evidence="5" id="KW-1185">Reference proteome</keyword>
<evidence type="ECO:0000313" key="5">
    <source>
        <dbReference type="Proteomes" id="UP000667650"/>
    </source>
</evidence>
<proteinExistence type="predicted"/>
<dbReference type="PROSITE" id="PS50930">
    <property type="entry name" value="HTH_LYTTR"/>
    <property type="match status" value="1"/>
</dbReference>
<sequence length="233" mass="27208">MISCVIIDDESKAIDVLKRYIEKVPFLELKNSFRDPLLALDYLQKEKVQLIFLDINLPHVSGIDLFKALLYEPLLIFTTAYSEFAVESYEMRAIDYLLKPILFDRFLKSVIKANNHFLSKSHNLETTERIEKEELYLKSGAKIHKIKVADIFYIEKDGNYLVFHTKGEKILVRKNMNQVFHIVNKDTFVRIHKSFVIALRHIKVIHGHKVVLVNDQSFPIGIAYKENLMSIIN</sequence>
<name>A0A964TFC7_9FLAO</name>
<evidence type="ECO:0000256" key="1">
    <source>
        <dbReference type="PROSITE-ProRule" id="PRU00169"/>
    </source>
</evidence>
<dbReference type="SMART" id="SM00448">
    <property type="entry name" value="REC"/>
    <property type="match status" value="1"/>
</dbReference>
<dbReference type="Pfam" id="PF00072">
    <property type="entry name" value="Response_reg"/>
    <property type="match status" value="1"/>
</dbReference>
<dbReference type="PANTHER" id="PTHR37299:SF1">
    <property type="entry name" value="STAGE 0 SPORULATION PROTEIN A HOMOLOG"/>
    <property type="match status" value="1"/>
</dbReference>
<dbReference type="Gene3D" id="2.40.50.1020">
    <property type="entry name" value="LytTr DNA-binding domain"/>
    <property type="match status" value="1"/>
</dbReference>
<dbReference type="InterPro" id="IPR007492">
    <property type="entry name" value="LytTR_DNA-bd_dom"/>
</dbReference>
<dbReference type="Pfam" id="PF04397">
    <property type="entry name" value="LytTR"/>
    <property type="match status" value="1"/>
</dbReference>
<comment type="caution">
    <text evidence="4">The sequence shown here is derived from an EMBL/GenBank/DDBJ whole genome shotgun (WGS) entry which is preliminary data.</text>
</comment>
<dbReference type="SMART" id="SM00850">
    <property type="entry name" value="LytTR"/>
    <property type="match status" value="1"/>
</dbReference>
<dbReference type="EMBL" id="JAAABI010000004">
    <property type="protein sequence ID" value="NAY92656.1"/>
    <property type="molecule type" value="Genomic_DNA"/>
</dbReference>
<dbReference type="InterPro" id="IPR046947">
    <property type="entry name" value="LytR-like"/>
</dbReference>
<dbReference type="RefSeq" id="WP_166524073.1">
    <property type="nucleotide sequence ID" value="NZ_JAAABI010000004.1"/>
</dbReference>
<dbReference type="InterPro" id="IPR011006">
    <property type="entry name" value="CheY-like_superfamily"/>
</dbReference>
<protein>
    <submittedName>
        <fullName evidence="4">Response regulator</fullName>
    </submittedName>
</protein>
<feature type="domain" description="Response regulatory" evidence="2">
    <location>
        <begin position="3"/>
        <end position="114"/>
    </location>
</feature>
<dbReference type="InterPro" id="IPR001789">
    <property type="entry name" value="Sig_transdc_resp-reg_receiver"/>
</dbReference>
<keyword evidence="1" id="KW-0597">Phosphoprotein</keyword>
<feature type="domain" description="HTH LytTR-type" evidence="3">
    <location>
        <begin position="135"/>
        <end position="233"/>
    </location>
</feature>
<evidence type="ECO:0000259" key="2">
    <source>
        <dbReference type="PROSITE" id="PS50110"/>
    </source>
</evidence>
<dbReference type="GO" id="GO:0000156">
    <property type="term" value="F:phosphorelay response regulator activity"/>
    <property type="evidence" value="ECO:0007669"/>
    <property type="project" value="InterPro"/>
</dbReference>
<dbReference type="SUPFAM" id="SSF52172">
    <property type="entry name" value="CheY-like"/>
    <property type="match status" value="1"/>
</dbReference>
<accession>A0A964TFC7</accession>
<dbReference type="PROSITE" id="PS50110">
    <property type="entry name" value="RESPONSE_REGULATORY"/>
    <property type="match status" value="1"/>
</dbReference>
<reference evidence="4" key="1">
    <citation type="submission" date="2020-01" db="EMBL/GenBank/DDBJ databases">
        <title>Muricauda ochracea sp. nov., isolated from a tidal flat of Garorim bay in Korea.</title>
        <authorList>
            <person name="Kim D."/>
            <person name="Yoo Y."/>
            <person name="Kim J.-J."/>
        </authorList>
    </citation>
    <scope>NUCLEOTIDE SEQUENCE</scope>
    <source>
        <strain evidence="4">JGD-17</strain>
    </source>
</reference>
<dbReference type="Gene3D" id="3.40.50.2300">
    <property type="match status" value="1"/>
</dbReference>